<keyword evidence="3 4" id="KW-0808">Transferase</keyword>
<comment type="caution">
    <text evidence="6">The sequence shown here is derived from an EMBL/GenBank/DDBJ whole genome shotgun (WGS) entry which is preliminary data.</text>
</comment>
<feature type="domain" description="Aspartate/ornithine carbamoyltransferase Asp/Orn-binding" evidence="5">
    <location>
        <begin position="42"/>
        <end position="107"/>
    </location>
</feature>
<dbReference type="GO" id="GO:0016597">
    <property type="term" value="F:amino acid binding"/>
    <property type="evidence" value="ECO:0007669"/>
    <property type="project" value="InterPro"/>
</dbReference>
<dbReference type="Pfam" id="PF00185">
    <property type="entry name" value="OTCace"/>
    <property type="match status" value="1"/>
</dbReference>
<dbReference type="PRINTS" id="PR00100">
    <property type="entry name" value="AOTCASE"/>
</dbReference>
<dbReference type="GO" id="GO:0042450">
    <property type="term" value="P:L-arginine biosynthetic process via ornithine"/>
    <property type="evidence" value="ECO:0007669"/>
    <property type="project" value="TreeGrafter"/>
</dbReference>
<evidence type="ECO:0000313" key="6">
    <source>
        <dbReference type="EMBL" id="KAF9500608.1"/>
    </source>
</evidence>
<dbReference type="Proteomes" id="UP000807025">
    <property type="component" value="Unassembled WGS sequence"/>
</dbReference>
<evidence type="ECO:0000256" key="4">
    <source>
        <dbReference type="RuleBase" id="RU003634"/>
    </source>
</evidence>
<dbReference type="EMBL" id="MU154526">
    <property type="protein sequence ID" value="KAF9500608.1"/>
    <property type="molecule type" value="Genomic_DNA"/>
</dbReference>
<dbReference type="GO" id="GO:0019240">
    <property type="term" value="P:citrulline biosynthetic process"/>
    <property type="evidence" value="ECO:0007669"/>
    <property type="project" value="TreeGrafter"/>
</dbReference>
<proteinExistence type="inferred from homology"/>
<accession>A0A9P6A7K8</accession>
<dbReference type="InterPro" id="IPR006130">
    <property type="entry name" value="Asp/Orn_carbamoylTrfase"/>
</dbReference>
<dbReference type="GO" id="GO:0004585">
    <property type="term" value="F:ornithine carbamoyltransferase activity"/>
    <property type="evidence" value="ECO:0007669"/>
    <property type="project" value="UniProtKB-EC"/>
</dbReference>
<dbReference type="SUPFAM" id="SSF53671">
    <property type="entry name" value="Aspartate/ornithine carbamoyltransferase"/>
    <property type="match status" value="1"/>
</dbReference>
<evidence type="ECO:0000256" key="3">
    <source>
        <dbReference type="ARBA" id="ARBA00022679"/>
    </source>
</evidence>
<gene>
    <name evidence="6" type="ORF">BDN71DRAFT_1029470</name>
</gene>
<comment type="similarity">
    <text evidence="1">Belongs to the aspartate/ornithine carbamoyltransferase superfamily. OTCase family.</text>
</comment>
<dbReference type="InterPro" id="IPR036901">
    <property type="entry name" value="Asp/Orn_carbamoylTrfase_sf"/>
</dbReference>
<reference evidence="6" key="1">
    <citation type="submission" date="2020-11" db="EMBL/GenBank/DDBJ databases">
        <authorList>
            <consortium name="DOE Joint Genome Institute"/>
            <person name="Ahrendt S."/>
            <person name="Riley R."/>
            <person name="Andreopoulos W."/>
            <person name="Labutti K."/>
            <person name="Pangilinan J."/>
            <person name="Ruiz-Duenas F.J."/>
            <person name="Barrasa J.M."/>
            <person name="Sanchez-Garcia M."/>
            <person name="Camarero S."/>
            <person name="Miyauchi S."/>
            <person name="Serrano A."/>
            <person name="Linde D."/>
            <person name="Babiker R."/>
            <person name="Drula E."/>
            <person name="Ayuso-Fernandez I."/>
            <person name="Pacheco R."/>
            <person name="Padilla G."/>
            <person name="Ferreira P."/>
            <person name="Barriuso J."/>
            <person name="Kellner H."/>
            <person name="Castanera R."/>
            <person name="Alfaro M."/>
            <person name="Ramirez L."/>
            <person name="Pisabarro A.G."/>
            <person name="Kuo A."/>
            <person name="Tritt A."/>
            <person name="Lipzen A."/>
            <person name="He G."/>
            <person name="Yan M."/>
            <person name="Ng V."/>
            <person name="Cullen D."/>
            <person name="Martin F."/>
            <person name="Rosso M.-N."/>
            <person name="Henrissat B."/>
            <person name="Hibbett D."/>
            <person name="Martinez A.T."/>
            <person name="Grigoriev I.V."/>
        </authorList>
    </citation>
    <scope>NUCLEOTIDE SEQUENCE</scope>
    <source>
        <strain evidence="6">ATCC 90797</strain>
    </source>
</reference>
<dbReference type="OrthoDB" id="10252326at2759"/>
<protein>
    <recommendedName>
        <fullName evidence="2">ornithine carbamoyltransferase</fullName>
        <ecNumber evidence="2">2.1.3.3</ecNumber>
    </recommendedName>
</protein>
<dbReference type="EC" id="2.1.3.3" evidence="2"/>
<dbReference type="AlphaFoldDB" id="A0A9P6A7K8"/>
<dbReference type="Gene3D" id="3.40.50.1370">
    <property type="entry name" value="Aspartate/ornithine carbamoyltransferase"/>
    <property type="match status" value="1"/>
</dbReference>
<evidence type="ECO:0000259" key="5">
    <source>
        <dbReference type="Pfam" id="PF00185"/>
    </source>
</evidence>
<sequence>MLVTYPRFGHSLRIARPENEWYHAPKAVWDRVVELNCDKKNTFISMGQEAEEARLRDFQGYQVTEQLCKDGGANPDWKFLHCLPQKSHEVDDEVFYGPRSLVFPEANRKNGPSCSSLNV</sequence>
<dbReference type="GO" id="GO:0005739">
    <property type="term" value="C:mitochondrion"/>
    <property type="evidence" value="ECO:0007669"/>
    <property type="project" value="TreeGrafter"/>
</dbReference>
<evidence type="ECO:0000256" key="1">
    <source>
        <dbReference type="ARBA" id="ARBA00007805"/>
    </source>
</evidence>
<evidence type="ECO:0000256" key="2">
    <source>
        <dbReference type="ARBA" id="ARBA00013007"/>
    </source>
</evidence>
<name>A0A9P6A7K8_PLEER</name>
<dbReference type="PANTHER" id="PTHR45753:SF3">
    <property type="entry name" value="ORNITHINE TRANSCARBAMYLASE, MITOCHONDRIAL"/>
    <property type="match status" value="1"/>
</dbReference>
<dbReference type="PANTHER" id="PTHR45753">
    <property type="entry name" value="ORNITHINE CARBAMOYLTRANSFERASE, MITOCHONDRIAL"/>
    <property type="match status" value="1"/>
</dbReference>
<evidence type="ECO:0000313" key="7">
    <source>
        <dbReference type="Proteomes" id="UP000807025"/>
    </source>
</evidence>
<keyword evidence="7" id="KW-1185">Reference proteome</keyword>
<organism evidence="6 7">
    <name type="scientific">Pleurotus eryngii</name>
    <name type="common">Boletus of the steppes</name>
    <dbReference type="NCBI Taxonomy" id="5323"/>
    <lineage>
        <taxon>Eukaryota</taxon>
        <taxon>Fungi</taxon>
        <taxon>Dikarya</taxon>
        <taxon>Basidiomycota</taxon>
        <taxon>Agaricomycotina</taxon>
        <taxon>Agaricomycetes</taxon>
        <taxon>Agaricomycetidae</taxon>
        <taxon>Agaricales</taxon>
        <taxon>Pleurotineae</taxon>
        <taxon>Pleurotaceae</taxon>
        <taxon>Pleurotus</taxon>
    </lineage>
</organism>
<dbReference type="InterPro" id="IPR006131">
    <property type="entry name" value="Asp_carbamoyltransf_Asp/Orn-bd"/>
</dbReference>